<evidence type="ECO:0000313" key="2">
    <source>
        <dbReference type="Proteomes" id="UP000004994"/>
    </source>
</evidence>
<proteinExistence type="predicted"/>
<dbReference type="STRING" id="4081.A0A3Q7GU53"/>
<dbReference type="OMA" id="TICGIYI"/>
<dbReference type="PANTHER" id="PTHR33528">
    <property type="entry name" value="OS07G0239500 PROTEIN"/>
    <property type="match status" value="1"/>
</dbReference>
<dbReference type="Proteomes" id="UP000004994">
    <property type="component" value="Chromosome 6"/>
</dbReference>
<dbReference type="RefSeq" id="XP_069155231.1">
    <property type="nucleotide sequence ID" value="XM_069299130.1"/>
</dbReference>
<accession>A0A3Q7GU53</accession>
<dbReference type="Gramene" id="Solyc06g034320.1.1">
    <property type="protein sequence ID" value="Solyc06g034320.1.1.1"/>
    <property type="gene ID" value="Solyc06g034320.1"/>
</dbReference>
<reference evidence="1" key="2">
    <citation type="submission" date="2019-01" db="UniProtKB">
        <authorList>
            <consortium name="EnsemblPlants"/>
        </authorList>
    </citation>
    <scope>IDENTIFICATION</scope>
    <source>
        <strain evidence="1">cv. Heinz 1706</strain>
    </source>
</reference>
<gene>
    <name evidence="1" type="primary">LOC101247924</name>
</gene>
<dbReference type="InParanoid" id="A0A3Q7GU53"/>
<name>A0A3Q7GU53_SOLLC</name>
<dbReference type="InterPro" id="IPR027854">
    <property type="entry name" value="STMP1"/>
</dbReference>
<dbReference type="PaxDb" id="4081-Solyc06g034320.1.1"/>
<dbReference type="EnsemblPlants" id="Solyc06g034320.1.1">
    <property type="protein sequence ID" value="Solyc06g034320.1.1.1"/>
    <property type="gene ID" value="Solyc06g034320.1"/>
</dbReference>
<dbReference type="Pfam" id="PF15054">
    <property type="entry name" value="DUF4535"/>
    <property type="match status" value="1"/>
</dbReference>
<keyword evidence="2" id="KW-1185">Reference proteome</keyword>
<dbReference type="GeneID" id="101247924"/>
<dbReference type="RefSeq" id="XP_010322007.1">
    <property type="nucleotide sequence ID" value="XM_010323705.4"/>
</dbReference>
<protein>
    <submittedName>
        <fullName evidence="1">Uncharacterized protein</fullName>
    </submittedName>
</protein>
<sequence length="57" mass="6395">MGIIRSSFSLIAGTVCGIYIAQNYNVPNINKLIQNALFKAKDVEEKYRKPPKPGDRL</sequence>
<dbReference type="PANTHER" id="PTHR33528:SF17">
    <property type="entry name" value="TRANSMEMBRANE PROTEIN"/>
    <property type="match status" value="1"/>
</dbReference>
<evidence type="ECO:0000313" key="1">
    <source>
        <dbReference type="EnsemblPlants" id="Solyc06g034320.1.1.1"/>
    </source>
</evidence>
<reference evidence="1" key="1">
    <citation type="journal article" date="2012" name="Nature">
        <title>The tomato genome sequence provides insights into fleshy fruit evolution.</title>
        <authorList>
            <consortium name="Tomato Genome Consortium"/>
        </authorList>
    </citation>
    <scope>NUCLEOTIDE SEQUENCE [LARGE SCALE GENOMIC DNA]</scope>
    <source>
        <strain evidence="1">cv. Heinz 1706</strain>
    </source>
</reference>
<dbReference type="RefSeq" id="XP_010322006.1">
    <property type="nucleotide sequence ID" value="XM_010323704.4"/>
</dbReference>
<organism evidence="1">
    <name type="scientific">Solanum lycopersicum</name>
    <name type="common">Tomato</name>
    <name type="synonym">Lycopersicon esculentum</name>
    <dbReference type="NCBI Taxonomy" id="4081"/>
    <lineage>
        <taxon>Eukaryota</taxon>
        <taxon>Viridiplantae</taxon>
        <taxon>Streptophyta</taxon>
        <taxon>Embryophyta</taxon>
        <taxon>Tracheophyta</taxon>
        <taxon>Spermatophyta</taxon>
        <taxon>Magnoliopsida</taxon>
        <taxon>eudicotyledons</taxon>
        <taxon>Gunneridae</taxon>
        <taxon>Pentapetalae</taxon>
        <taxon>asterids</taxon>
        <taxon>lamiids</taxon>
        <taxon>Solanales</taxon>
        <taxon>Solanaceae</taxon>
        <taxon>Solanoideae</taxon>
        <taxon>Solaneae</taxon>
        <taxon>Solanum</taxon>
        <taxon>Solanum subgen. Lycopersicon</taxon>
    </lineage>
</organism>
<dbReference type="KEGG" id="sly:101247924"/>
<dbReference type="AlphaFoldDB" id="A0A3Q7GU53"/>